<dbReference type="SMART" id="SM00109">
    <property type="entry name" value="C1"/>
    <property type="match status" value="1"/>
</dbReference>
<proteinExistence type="predicted"/>
<dbReference type="Gene3D" id="3.30.60.20">
    <property type="match status" value="1"/>
</dbReference>
<dbReference type="GO" id="GO:0005634">
    <property type="term" value="C:nucleus"/>
    <property type="evidence" value="ECO:0007669"/>
    <property type="project" value="TreeGrafter"/>
</dbReference>
<protein>
    <recommendedName>
        <fullName evidence="7">Rac GTPase-activating protein 1</fullName>
    </recommendedName>
</protein>
<evidence type="ECO:0000256" key="2">
    <source>
        <dbReference type="ARBA" id="ARBA00022833"/>
    </source>
</evidence>
<evidence type="ECO:0000259" key="3">
    <source>
        <dbReference type="PROSITE" id="PS50081"/>
    </source>
</evidence>
<evidence type="ECO:0000256" key="1">
    <source>
        <dbReference type="ARBA" id="ARBA00022723"/>
    </source>
</evidence>
<comment type="caution">
    <text evidence="5">The sequence shown here is derived from an EMBL/GenBank/DDBJ whole genome shotgun (WGS) entry which is preliminary data.</text>
</comment>
<dbReference type="SMART" id="SM00324">
    <property type="entry name" value="RhoGAP"/>
    <property type="match status" value="1"/>
</dbReference>
<sequence length="532" mass="61152">MDLNNHTLLMVDTFNTLEIWQKLGTHQRAQLGNIQHVNDLLDLMDYIHEEWRRSANETSRLTNVNDKLNRQLGNYKIELEKVKGQNDILASKLVFANAKIGSLEGELLQYKQRFKIARDEFKNAALDIPNVVRNGKRSSSLGFLPGKRSKQLNDLDNLSEDDEYENAPPILHNRSISDTHIMAGEKEADQLNTQQSLEKCTATTTSTMDICRSPMVVYFPGWTKGRTLEQCSHNFVSINNLLSVVSTPFSYHCSICPRSLGIKRLKCKDCNMQIHENCKKDAPLPCVPMVKTPQSNNPKQRPRLADFCPDSQPRIPKEILRCVFAIERMYINNVGLYRVPGCDREVKELKEKFRKYEPKLEQLDSETVTTFIKKFLRDLREPLIPFSSFKEFYTAVSNKNNDQLRYAIETLPLPNRDTLAFLCAHWQKVAMHSSENQMPLENLAKVLGPTVVGTDSKLNHLQQPIVDSHCHSYHYLEASKQVEILYALLLLDHSYWTSFYNWQPNNPSMNNQVEGTPRGMATTIKRRAPIIN</sequence>
<dbReference type="PANTHER" id="PTHR46199">
    <property type="entry name" value="RAC GTPASE-ACTIVATING PROTEIN 1"/>
    <property type="match status" value="1"/>
</dbReference>
<feature type="domain" description="Phorbol-ester/DAG-type" evidence="3">
    <location>
        <begin position="232"/>
        <end position="286"/>
    </location>
</feature>
<dbReference type="GO" id="GO:0097149">
    <property type="term" value="C:centralspindlin complex"/>
    <property type="evidence" value="ECO:0007669"/>
    <property type="project" value="TreeGrafter"/>
</dbReference>
<reference evidence="5" key="1">
    <citation type="journal article" date="2020" name="Ecol. Evol.">
        <title>Genome structure and content of the rice root-knot nematode (Meloidogyne graminicola).</title>
        <authorList>
            <person name="Phan N.T."/>
            <person name="Danchin E.G.J."/>
            <person name="Klopp C."/>
            <person name="Perfus-Barbeoch L."/>
            <person name="Kozlowski D.K."/>
            <person name="Koutsovoulos G.D."/>
            <person name="Lopez-Roques C."/>
            <person name="Bouchez O."/>
            <person name="Zahm M."/>
            <person name="Besnard G."/>
            <person name="Bellafiore S."/>
        </authorList>
    </citation>
    <scope>NUCLEOTIDE SEQUENCE</scope>
    <source>
        <strain evidence="5">VN-18</strain>
    </source>
</reference>
<dbReference type="AlphaFoldDB" id="A0A8S9ZPC5"/>
<dbReference type="PROSITE" id="PS50238">
    <property type="entry name" value="RHOGAP"/>
    <property type="match status" value="1"/>
</dbReference>
<gene>
    <name evidence="5" type="ORF">Mgra_00005595</name>
</gene>
<dbReference type="GO" id="GO:0046872">
    <property type="term" value="F:metal ion binding"/>
    <property type="evidence" value="ECO:0007669"/>
    <property type="project" value="UniProtKB-KW"/>
</dbReference>
<evidence type="ECO:0000313" key="5">
    <source>
        <dbReference type="EMBL" id="KAF7634998.1"/>
    </source>
</evidence>
<dbReference type="PROSITE" id="PS50081">
    <property type="entry name" value="ZF_DAG_PE_2"/>
    <property type="match status" value="1"/>
</dbReference>
<dbReference type="SUPFAM" id="SSF48350">
    <property type="entry name" value="GTPase activation domain, GAP"/>
    <property type="match status" value="1"/>
</dbReference>
<dbReference type="InterPro" id="IPR000198">
    <property type="entry name" value="RhoGAP_dom"/>
</dbReference>
<dbReference type="GO" id="GO:0051233">
    <property type="term" value="C:spindle midzone"/>
    <property type="evidence" value="ECO:0007669"/>
    <property type="project" value="TreeGrafter"/>
</dbReference>
<dbReference type="InterPro" id="IPR008936">
    <property type="entry name" value="Rho_GTPase_activation_prot"/>
</dbReference>
<dbReference type="Gene3D" id="1.10.555.10">
    <property type="entry name" value="Rho GTPase activation protein"/>
    <property type="match status" value="1"/>
</dbReference>
<accession>A0A8S9ZPC5</accession>
<organism evidence="5 6">
    <name type="scientific">Meloidogyne graminicola</name>
    <dbReference type="NCBI Taxonomy" id="189291"/>
    <lineage>
        <taxon>Eukaryota</taxon>
        <taxon>Metazoa</taxon>
        <taxon>Ecdysozoa</taxon>
        <taxon>Nematoda</taxon>
        <taxon>Chromadorea</taxon>
        <taxon>Rhabditida</taxon>
        <taxon>Tylenchina</taxon>
        <taxon>Tylenchomorpha</taxon>
        <taxon>Tylenchoidea</taxon>
        <taxon>Meloidogynidae</taxon>
        <taxon>Meloidogyninae</taxon>
        <taxon>Meloidogyne</taxon>
    </lineage>
</organism>
<dbReference type="GO" id="GO:0000281">
    <property type="term" value="P:mitotic cytokinesis"/>
    <property type="evidence" value="ECO:0007669"/>
    <property type="project" value="TreeGrafter"/>
</dbReference>
<name>A0A8S9ZPC5_9BILA</name>
<keyword evidence="6" id="KW-1185">Reference proteome</keyword>
<dbReference type="PANTHER" id="PTHR46199:SF3">
    <property type="entry name" value="RAC GTPASE-ACTIVATING PROTEIN 1"/>
    <property type="match status" value="1"/>
</dbReference>
<evidence type="ECO:0008006" key="7">
    <source>
        <dbReference type="Google" id="ProtNLM"/>
    </source>
</evidence>
<dbReference type="GO" id="GO:0030496">
    <property type="term" value="C:midbody"/>
    <property type="evidence" value="ECO:0007669"/>
    <property type="project" value="TreeGrafter"/>
</dbReference>
<dbReference type="GO" id="GO:0032154">
    <property type="term" value="C:cleavage furrow"/>
    <property type="evidence" value="ECO:0007669"/>
    <property type="project" value="TreeGrafter"/>
</dbReference>
<dbReference type="Pfam" id="PF00620">
    <property type="entry name" value="RhoGAP"/>
    <property type="match status" value="1"/>
</dbReference>
<dbReference type="SUPFAM" id="SSF57889">
    <property type="entry name" value="Cysteine-rich domain"/>
    <property type="match status" value="1"/>
</dbReference>
<feature type="domain" description="Rho-GAP" evidence="4">
    <location>
        <begin position="302"/>
        <end position="496"/>
    </location>
</feature>
<keyword evidence="1" id="KW-0479">Metal-binding</keyword>
<dbReference type="Proteomes" id="UP000605970">
    <property type="component" value="Unassembled WGS sequence"/>
</dbReference>
<keyword evidence="2" id="KW-0862">Zinc</keyword>
<dbReference type="InterPro" id="IPR002219">
    <property type="entry name" value="PKC_DAG/PE"/>
</dbReference>
<dbReference type="OrthoDB" id="2218807at2759"/>
<dbReference type="InterPro" id="IPR046349">
    <property type="entry name" value="C1-like_sf"/>
</dbReference>
<dbReference type="GO" id="GO:0007266">
    <property type="term" value="P:Rho protein signal transduction"/>
    <property type="evidence" value="ECO:0007669"/>
    <property type="project" value="TreeGrafter"/>
</dbReference>
<dbReference type="GO" id="GO:0051256">
    <property type="term" value="P:mitotic spindle midzone assembly"/>
    <property type="evidence" value="ECO:0007669"/>
    <property type="project" value="TreeGrafter"/>
</dbReference>
<dbReference type="EMBL" id="JABEBT010000048">
    <property type="protein sequence ID" value="KAF7634998.1"/>
    <property type="molecule type" value="Genomic_DNA"/>
</dbReference>
<evidence type="ECO:0000259" key="4">
    <source>
        <dbReference type="PROSITE" id="PS50238"/>
    </source>
</evidence>
<evidence type="ECO:0000313" key="6">
    <source>
        <dbReference type="Proteomes" id="UP000605970"/>
    </source>
</evidence>
<dbReference type="GO" id="GO:0005096">
    <property type="term" value="F:GTPase activator activity"/>
    <property type="evidence" value="ECO:0007669"/>
    <property type="project" value="TreeGrafter"/>
</dbReference>